<dbReference type="CDD" id="cd02909">
    <property type="entry name" value="cupin_pirin_N"/>
    <property type="match status" value="1"/>
</dbReference>
<protein>
    <submittedName>
        <fullName evidence="6">Pirin-like protein</fullName>
    </submittedName>
</protein>
<keyword evidence="7" id="KW-1185">Reference proteome</keyword>
<reference evidence="6 7" key="1">
    <citation type="submission" date="2015-11" db="EMBL/GenBank/DDBJ databases">
        <title>Genomic analysis of 38 Legionella species identifies large and diverse effector repertoires.</title>
        <authorList>
            <person name="Burstein D."/>
            <person name="Amaro F."/>
            <person name="Zusman T."/>
            <person name="Lifshitz Z."/>
            <person name="Cohen O."/>
            <person name="Gilbert J.A."/>
            <person name="Pupko T."/>
            <person name="Shuman H.A."/>
            <person name="Segal G."/>
        </authorList>
    </citation>
    <scope>NUCLEOTIDE SEQUENCE [LARGE SCALE GENOMIC DNA]</scope>
    <source>
        <strain evidence="6 7">ATCC 43878</strain>
    </source>
</reference>
<dbReference type="RefSeq" id="WP_058441218.1">
    <property type="nucleotide sequence ID" value="NZ_CAAAHU010000006.1"/>
</dbReference>
<dbReference type="EMBL" id="LNXV01000008">
    <property type="protein sequence ID" value="KTC84925.1"/>
    <property type="molecule type" value="Genomic_DNA"/>
</dbReference>
<dbReference type="PANTHER" id="PTHR13903">
    <property type="entry name" value="PIRIN-RELATED"/>
    <property type="match status" value="1"/>
</dbReference>
<accession>A0A0W0SNY0</accession>
<dbReference type="InterPro" id="IPR008778">
    <property type="entry name" value="Pirin_C_dom"/>
</dbReference>
<dbReference type="GO" id="GO:0046872">
    <property type="term" value="F:metal ion binding"/>
    <property type="evidence" value="ECO:0007669"/>
    <property type="project" value="UniProtKB-KW"/>
</dbReference>
<comment type="cofactor">
    <cofactor evidence="2">
        <name>Fe cation</name>
        <dbReference type="ChEBI" id="CHEBI:24875"/>
    </cofactor>
    <text evidence="2">Binds 1 Fe cation per subunit.</text>
</comment>
<dbReference type="InterPro" id="IPR003829">
    <property type="entry name" value="Pirin_N_dom"/>
</dbReference>
<keyword evidence="2" id="KW-0408">Iron</keyword>
<dbReference type="PANTHER" id="PTHR13903:SF8">
    <property type="entry name" value="PIRIN"/>
    <property type="match status" value="1"/>
</dbReference>
<dbReference type="InterPro" id="IPR012093">
    <property type="entry name" value="Pirin"/>
</dbReference>
<feature type="binding site" evidence="2">
    <location>
        <position position="59"/>
    </location>
    <ligand>
        <name>Fe cation</name>
        <dbReference type="ChEBI" id="CHEBI:24875"/>
    </ligand>
</feature>
<dbReference type="InterPro" id="IPR011051">
    <property type="entry name" value="RmlC_Cupin_sf"/>
</dbReference>
<evidence type="ECO:0000256" key="3">
    <source>
        <dbReference type="RuleBase" id="RU003457"/>
    </source>
</evidence>
<name>A0A0W0SNY0_9GAMM</name>
<keyword evidence="2" id="KW-0479">Metal-binding</keyword>
<dbReference type="CDD" id="cd02247">
    <property type="entry name" value="cupin_pirin_C"/>
    <property type="match status" value="1"/>
</dbReference>
<feature type="binding site" evidence="2">
    <location>
        <position position="105"/>
    </location>
    <ligand>
        <name>Fe cation</name>
        <dbReference type="ChEBI" id="CHEBI:24875"/>
    </ligand>
</feature>
<dbReference type="SUPFAM" id="SSF51182">
    <property type="entry name" value="RmlC-like cupins"/>
    <property type="match status" value="1"/>
</dbReference>
<evidence type="ECO:0000259" key="4">
    <source>
        <dbReference type="Pfam" id="PF02678"/>
    </source>
</evidence>
<gene>
    <name evidence="6" type="ORF">Lbru_1140</name>
</gene>
<feature type="domain" description="Pirin C-terminal" evidence="5">
    <location>
        <begin position="178"/>
        <end position="276"/>
    </location>
</feature>
<dbReference type="OrthoDB" id="9780903at2"/>
<dbReference type="STRING" id="29422.Lbru_1140"/>
<proteinExistence type="inferred from homology"/>
<dbReference type="Gene3D" id="2.60.120.10">
    <property type="entry name" value="Jelly Rolls"/>
    <property type="match status" value="2"/>
</dbReference>
<organism evidence="6 7">
    <name type="scientific">Legionella brunensis</name>
    <dbReference type="NCBI Taxonomy" id="29422"/>
    <lineage>
        <taxon>Bacteria</taxon>
        <taxon>Pseudomonadati</taxon>
        <taxon>Pseudomonadota</taxon>
        <taxon>Gammaproteobacteria</taxon>
        <taxon>Legionellales</taxon>
        <taxon>Legionellaceae</taxon>
        <taxon>Legionella</taxon>
    </lineage>
</organism>
<dbReference type="PATRIC" id="fig|29422.6.peg.1198"/>
<dbReference type="PIRSF" id="PIRSF006232">
    <property type="entry name" value="Pirin"/>
    <property type="match status" value="1"/>
</dbReference>
<dbReference type="Pfam" id="PF02678">
    <property type="entry name" value="Pirin"/>
    <property type="match status" value="1"/>
</dbReference>
<dbReference type="Pfam" id="PF05726">
    <property type="entry name" value="Pirin_C"/>
    <property type="match status" value="1"/>
</dbReference>
<feature type="domain" description="Pirin N-terminal" evidence="4">
    <location>
        <begin position="22"/>
        <end position="120"/>
    </location>
</feature>
<sequence>MKIIQVEKLLTGTLIREGAGVKLHRYIGTTRRNDFDPILLLDFFDSEEAMDYLGGFPEHPHRGFETVTYLLNGQMEHQDNQRHHGVIGPGDVQWMTAGRGIIHSEMPKQTQGRLRGFQLWFNLPAANKWVAPRYQEFGEAQLPVETHDSGLTIKVIAGQTEQGTLSPIEGIATQPIFFDIHLPSHKDMRQGIPLGHQTLVFVLSGEVAIHGEVIKEGVLAALSQGDVLTLEAIKESHCILVAAKKIKEPMAWLGPFVMNTQEEVMQALDDYRNNRF</sequence>
<evidence type="ECO:0000256" key="1">
    <source>
        <dbReference type="ARBA" id="ARBA00008416"/>
    </source>
</evidence>
<feature type="binding site" evidence="2">
    <location>
        <position position="61"/>
    </location>
    <ligand>
        <name>Fe cation</name>
        <dbReference type="ChEBI" id="CHEBI:24875"/>
    </ligand>
</feature>
<evidence type="ECO:0000313" key="7">
    <source>
        <dbReference type="Proteomes" id="UP000054742"/>
    </source>
</evidence>
<evidence type="ECO:0000259" key="5">
    <source>
        <dbReference type="Pfam" id="PF05726"/>
    </source>
</evidence>
<dbReference type="Proteomes" id="UP000054742">
    <property type="component" value="Unassembled WGS sequence"/>
</dbReference>
<dbReference type="InterPro" id="IPR014710">
    <property type="entry name" value="RmlC-like_jellyroll"/>
</dbReference>
<dbReference type="AlphaFoldDB" id="A0A0W0SNY0"/>
<feature type="binding site" evidence="2">
    <location>
        <position position="103"/>
    </location>
    <ligand>
        <name>Fe cation</name>
        <dbReference type="ChEBI" id="CHEBI:24875"/>
    </ligand>
</feature>
<evidence type="ECO:0000313" key="6">
    <source>
        <dbReference type="EMBL" id="KTC84925.1"/>
    </source>
</evidence>
<comment type="similarity">
    <text evidence="1 3">Belongs to the pirin family.</text>
</comment>
<comment type="caution">
    <text evidence="6">The sequence shown here is derived from an EMBL/GenBank/DDBJ whole genome shotgun (WGS) entry which is preliminary data.</text>
</comment>
<evidence type="ECO:0000256" key="2">
    <source>
        <dbReference type="PIRSR" id="PIRSR006232-1"/>
    </source>
</evidence>